<keyword evidence="1" id="KW-1185">Reference proteome</keyword>
<accession>A0A1I8G8K3</accession>
<organism evidence="1 2">
    <name type="scientific">Macrostomum lignano</name>
    <dbReference type="NCBI Taxonomy" id="282301"/>
    <lineage>
        <taxon>Eukaryota</taxon>
        <taxon>Metazoa</taxon>
        <taxon>Spiralia</taxon>
        <taxon>Lophotrochozoa</taxon>
        <taxon>Platyhelminthes</taxon>
        <taxon>Rhabditophora</taxon>
        <taxon>Macrostomorpha</taxon>
        <taxon>Macrostomida</taxon>
        <taxon>Macrostomidae</taxon>
        <taxon>Macrostomum</taxon>
    </lineage>
</organism>
<evidence type="ECO:0000313" key="2">
    <source>
        <dbReference type="WBParaSite" id="maker-uti_cns_0001179-snap-gene-0.6-mRNA-1"/>
    </source>
</evidence>
<sequence length="78" mass="8884">AYPTGVRIVADSAVNHRPEVGRSEAELEFRHTSWMDVRRLFQACPNWRLGGAEGTFGRRIFTRGATSIICHCFCRYVP</sequence>
<evidence type="ECO:0000313" key="1">
    <source>
        <dbReference type="Proteomes" id="UP000095280"/>
    </source>
</evidence>
<reference evidence="2" key="1">
    <citation type="submission" date="2016-11" db="UniProtKB">
        <authorList>
            <consortium name="WormBaseParasite"/>
        </authorList>
    </citation>
    <scope>IDENTIFICATION</scope>
</reference>
<protein>
    <submittedName>
        <fullName evidence="2">Short-chain dehydrogenase</fullName>
    </submittedName>
</protein>
<dbReference type="AlphaFoldDB" id="A0A1I8G8K3"/>
<name>A0A1I8G8K3_9PLAT</name>
<proteinExistence type="predicted"/>
<dbReference type="Proteomes" id="UP000095280">
    <property type="component" value="Unplaced"/>
</dbReference>
<dbReference type="WBParaSite" id="maker-uti_cns_0001179-snap-gene-0.6-mRNA-1">
    <property type="protein sequence ID" value="maker-uti_cns_0001179-snap-gene-0.6-mRNA-1"/>
    <property type="gene ID" value="maker-uti_cns_0001179-snap-gene-0.6"/>
</dbReference>